<dbReference type="InterPro" id="IPR013046">
    <property type="entry name" value="GpV/Gp45"/>
</dbReference>
<dbReference type="Gene3D" id="2.40.50.230">
    <property type="entry name" value="Gp5 N-terminal domain"/>
    <property type="match status" value="1"/>
</dbReference>
<dbReference type="EMBL" id="JBHMEP010000006">
    <property type="protein sequence ID" value="MFB9136718.1"/>
    <property type="molecule type" value="Genomic_DNA"/>
</dbReference>
<organism evidence="2 3">
    <name type="scientific">Vibrio olivae</name>
    <dbReference type="NCBI Taxonomy" id="1243002"/>
    <lineage>
        <taxon>Bacteria</taxon>
        <taxon>Pseudomonadati</taxon>
        <taxon>Pseudomonadota</taxon>
        <taxon>Gammaproteobacteria</taxon>
        <taxon>Vibrionales</taxon>
        <taxon>Vibrionaceae</taxon>
        <taxon>Vibrio</taxon>
    </lineage>
</organism>
<evidence type="ECO:0000259" key="1">
    <source>
        <dbReference type="Pfam" id="PF04717"/>
    </source>
</evidence>
<keyword evidence="3" id="KW-1185">Reference proteome</keyword>
<dbReference type="Pfam" id="PF04717">
    <property type="entry name" value="Phage_base_V"/>
    <property type="match status" value="1"/>
</dbReference>
<evidence type="ECO:0000313" key="3">
    <source>
        <dbReference type="Proteomes" id="UP001589645"/>
    </source>
</evidence>
<dbReference type="Proteomes" id="UP001589645">
    <property type="component" value="Unassembled WGS sequence"/>
</dbReference>
<reference evidence="2 3" key="1">
    <citation type="submission" date="2024-09" db="EMBL/GenBank/DDBJ databases">
        <authorList>
            <person name="Sun Q."/>
            <person name="Mori K."/>
        </authorList>
    </citation>
    <scope>NUCLEOTIDE SEQUENCE [LARGE SCALE GENOMIC DNA]</scope>
    <source>
        <strain evidence="2 3">CECT 8064</strain>
    </source>
</reference>
<comment type="caution">
    <text evidence="2">The sequence shown here is derived from an EMBL/GenBank/DDBJ whole genome shotgun (WGS) entry which is preliminary data.</text>
</comment>
<gene>
    <name evidence="2" type="ORF">ACFFUV_17255</name>
</gene>
<proteinExistence type="predicted"/>
<feature type="domain" description="Gp5/Type VI secretion system Vgr protein OB-fold" evidence="1">
    <location>
        <begin position="21"/>
        <end position="91"/>
    </location>
</feature>
<sequence>MSELNYIVRDIQRRLSNMVKRGRVHSVDFSKTPPRVRVEYAENAVTGWLPWVSGLASVKGRTDWNPLSIGEQVLIVSESGDLSSGVVIGSLLDSTNTPPSHSEFEHMTQFDDGTSFSYNRKTHELKVDIKGALSLSTSGKLDISVEGDAYISSLGAVSVESKDSLSINSGGDIDIEAEGNLSLKGTRIDLN</sequence>
<dbReference type="NCBIfam" id="TIGR01644">
    <property type="entry name" value="phage_P2_V"/>
    <property type="match status" value="1"/>
</dbReference>
<accession>A0ABV5HRB1</accession>
<name>A0ABV5HRB1_9VIBR</name>
<protein>
    <submittedName>
        <fullName evidence="2">Phage baseplate assembly protein V</fullName>
    </submittedName>
</protein>
<dbReference type="InterPro" id="IPR006531">
    <property type="entry name" value="Gp5/Vgr_OB"/>
</dbReference>
<dbReference type="Gene3D" id="6.20.150.10">
    <property type="match status" value="1"/>
</dbReference>
<evidence type="ECO:0000313" key="2">
    <source>
        <dbReference type="EMBL" id="MFB9136718.1"/>
    </source>
</evidence>
<dbReference type="InterPro" id="IPR037026">
    <property type="entry name" value="Vgr_OB-fold_dom_sf"/>
</dbReference>
<dbReference type="RefSeq" id="WP_390195108.1">
    <property type="nucleotide sequence ID" value="NZ_JBHMEP010000006.1"/>
</dbReference>